<dbReference type="EMBL" id="CM023482">
    <property type="protein sequence ID" value="KAH6938909.1"/>
    <property type="molecule type" value="Genomic_DNA"/>
</dbReference>
<name>A0ACB7SYC2_HYAAI</name>
<accession>A0ACB7SYC2</accession>
<gene>
    <name evidence="1" type="ORF">HPB50_014834</name>
</gene>
<reference evidence="1" key="1">
    <citation type="submission" date="2020-05" db="EMBL/GenBank/DDBJ databases">
        <title>Large-scale comparative analyses of tick genomes elucidate their genetic diversity and vector capacities.</title>
        <authorList>
            <person name="Jia N."/>
            <person name="Wang J."/>
            <person name="Shi W."/>
            <person name="Du L."/>
            <person name="Sun Y."/>
            <person name="Zhan W."/>
            <person name="Jiang J."/>
            <person name="Wang Q."/>
            <person name="Zhang B."/>
            <person name="Ji P."/>
            <person name="Sakyi L.B."/>
            <person name="Cui X."/>
            <person name="Yuan T."/>
            <person name="Jiang B."/>
            <person name="Yang W."/>
            <person name="Lam T.T.-Y."/>
            <person name="Chang Q."/>
            <person name="Ding S."/>
            <person name="Wang X."/>
            <person name="Zhu J."/>
            <person name="Ruan X."/>
            <person name="Zhao L."/>
            <person name="Wei J."/>
            <person name="Que T."/>
            <person name="Du C."/>
            <person name="Cheng J."/>
            <person name="Dai P."/>
            <person name="Han X."/>
            <person name="Huang E."/>
            <person name="Gao Y."/>
            <person name="Liu J."/>
            <person name="Shao H."/>
            <person name="Ye R."/>
            <person name="Li L."/>
            <person name="Wei W."/>
            <person name="Wang X."/>
            <person name="Wang C."/>
            <person name="Yang T."/>
            <person name="Huo Q."/>
            <person name="Li W."/>
            <person name="Guo W."/>
            <person name="Chen H."/>
            <person name="Zhou L."/>
            <person name="Ni X."/>
            <person name="Tian J."/>
            <person name="Zhou Y."/>
            <person name="Sheng Y."/>
            <person name="Liu T."/>
            <person name="Pan Y."/>
            <person name="Xia L."/>
            <person name="Li J."/>
            <person name="Zhao F."/>
            <person name="Cao W."/>
        </authorList>
    </citation>
    <scope>NUCLEOTIDE SEQUENCE</scope>
    <source>
        <strain evidence="1">Hyas-2018</strain>
    </source>
</reference>
<dbReference type="Proteomes" id="UP000821845">
    <property type="component" value="Chromosome 2"/>
</dbReference>
<comment type="caution">
    <text evidence="1">The sequence shown here is derived from an EMBL/GenBank/DDBJ whole genome shotgun (WGS) entry which is preliminary data.</text>
</comment>
<protein>
    <submittedName>
        <fullName evidence="1">Uncharacterized protein</fullName>
    </submittedName>
</protein>
<proteinExistence type="predicted"/>
<organism evidence="1 2">
    <name type="scientific">Hyalomma asiaticum</name>
    <name type="common">Tick</name>
    <dbReference type="NCBI Taxonomy" id="266040"/>
    <lineage>
        <taxon>Eukaryota</taxon>
        <taxon>Metazoa</taxon>
        <taxon>Ecdysozoa</taxon>
        <taxon>Arthropoda</taxon>
        <taxon>Chelicerata</taxon>
        <taxon>Arachnida</taxon>
        <taxon>Acari</taxon>
        <taxon>Parasitiformes</taxon>
        <taxon>Ixodida</taxon>
        <taxon>Ixodoidea</taxon>
        <taxon>Ixodidae</taxon>
        <taxon>Hyalomminae</taxon>
        <taxon>Hyalomma</taxon>
    </lineage>
</organism>
<keyword evidence="2" id="KW-1185">Reference proteome</keyword>
<evidence type="ECO:0000313" key="1">
    <source>
        <dbReference type="EMBL" id="KAH6938909.1"/>
    </source>
</evidence>
<sequence>MFPCAVSVRKSVAVLVKNPGAVEEAWMPATGAALRATFGDQNLGVPYLYVVSATVDFTVHMNSLFDALNRQTRKEGLKPGCRDFAVLESSSKWLKEWEKMVDGKILNTSFLTQSMAEGFHVTIMSTRTLRSSRRTAQSCTVEPEATATRAFLRCFPGVLRITRTLAAPPFGTVCRRFGARVSRKIKRKKVGRAVAAAIELETRLAAIYEHPGQPERNVKLAGPVEPPLPSCTTSQVNKRRERRGERGRNARNAS</sequence>
<evidence type="ECO:0000313" key="2">
    <source>
        <dbReference type="Proteomes" id="UP000821845"/>
    </source>
</evidence>